<feature type="compositionally biased region" description="Polar residues" evidence="1">
    <location>
        <begin position="110"/>
        <end position="130"/>
    </location>
</feature>
<dbReference type="PANTHER" id="PTHR40422">
    <property type="entry name" value="TRANSLATION MACHINERY-ASSOCIATED PROTEIN 17"/>
    <property type="match status" value="1"/>
</dbReference>
<dbReference type="Proteomes" id="UP001149165">
    <property type="component" value="Unassembled WGS sequence"/>
</dbReference>
<keyword evidence="3" id="KW-1185">Reference proteome</keyword>
<gene>
    <name evidence="2" type="ORF">N7456_001569</name>
</gene>
<dbReference type="InterPro" id="IPR038966">
    <property type="entry name" value="TMA17"/>
</dbReference>
<dbReference type="EMBL" id="JAPQKH010000002">
    <property type="protein sequence ID" value="KAJ5113035.1"/>
    <property type="molecule type" value="Genomic_DNA"/>
</dbReference>
<protein>
    <submittedName>
        <fullName evidence="2">Uncharacterized protein</fullName>
    </submittedName>
</protein>
<name>A0A9W9G6M2_9EURO</name>
<proteinExistence type="predicted"/>
<dbReference type="AlphaFoldDB" id="A0A9W9G6M2"/>
<dbReference type="GO" id="GO:0070682">
    <property type="term" value="P:proteasome regulatory particle assembly"/>
    <property type="evidence" value="ECO:0007669"/>
    <property type="project" value="InterPro"/>
</dbReference>
<reference evidence="2" key="2">
    <citation type="journal article" date="2023" name="IMA Fungus">
        <title>Comparative genomic study of the Penicillium genus elucidates a diverse pangenome and 15 lateral gene transfer events.</title>
        <authorList>
            <person name="Petersen C."/>
            <person name="Sorensen T."/>
            <person name="Nielsen M.R."/>
            <person name="Sondergaard T.E."/>
            <person name="Sorensen J.L."/>
            <person name="Fitzpatrick D.A."/>
            <person name="Frisvad J.C."/>
            <person name="Nielsen K.L."/>
        </authorList>
    </citation>
    <scope>NUCLEOTIDE SEQUENCE</scope>
    <source>
        <strain evidence="2">IBT 30069</strain>
    </source>
</reference>
<evidence type="ECO:0000313" key="3">
    <source>
        <dbReference type="Proteomes" id="UP001149165"/>
    </source>
</evidence>
<accession>A0A9W9G6M2</accession>
<evidence type="ECO:0000313" key="2">
    <source>
        <dbReference type="EMBL" id="KAJ5113035.1"/>
    </source>
</evidence>
<comment type="caution">
    <text evidence="2">The sequence shown here is derived from an EMBL/GenBank/DDBJ whole genome shotgun (WGS) entry which is preliminary data.</text>
</comment>
<reference evidence="2" key="1">
    <citation type="submission" date="2022-11" db="EMBL/GenBank/DDBJ databases">
        <authorList>
            <person name="Petersen C."/>
        </authorList>
    </citation>
    <scope>NUCLEOTIDE SEQUENCE</scope>
    <source>
        <strain evidence="2">IBT 30069</strain>
    </source>
</reference>
<dbReference type="GO" id="GO:0030674">
    <property type="term" value="F:protein-macromolecule adaptor activity"/>
    <property type="evidence" value="ECO:0007669"/>
    <property type="project" value="TreeGrafter"/>
</dbReference>
<organism evidence="2 3">
    <name type="scientific">Penicillium angulare</name>
    <dbReference type="NCBI Taxonomy" id="116970"/>
    <lineage>
        <taxon>Eukaryota</taxon>
        <taxon>Fungi</taxon>
        <taxon>Dikarya</taxon>
        <taxon>Ascomycota</taxon>
        <taxon>Pezizomycotina</taxon>
        <taxon>Eurotiomycetes</taxon>
        <taxon>Eurotiomycetidae</taxon>
        <taxon>Eurotiales</taxon>
        <taxon>Aspergillaceae</taxon>
        <taxon>Penicillium</taxon>
    </lineage>
</organism>
<feature type="region of interest" description="Disordered" evidence="1">
    <location>
        <begin position="88"/>
        <end position="151"/>
    </location>
</feature>
<evidence type="ECO:0000256" key="1">
    <source>
        <dbReference type="SAM" id="MobiDB-lite"/>
    </source>
</evidence>
<dbReference type="OrthoDB" id="548474at2759"/>
<dbReference type="PANTHER" id="PTHR40422:SF1">
    <property type="entry name" value="TRANSLATION MACHINERY-ASSOCIATED PROTEIN 17"/>
    <property type="match status" value="1"/>
</dbReference>
<sequence>MTTAAPPIDPAAFAEAITELPLSAVYNKISELRNSIAHLHRSNSELRLFLEESQDTEEEKKELEGYILENEGVITSINVRVSLLKTELENRGQPWVEGEERKYGDGDGITETQGPSESTTGNNAQTNGSGSRPAEHADQGENAGQDDGVYL</sequence>